<keyword evidence="1" id="KW-0175">Coiled coil</keyword>
<feature type="coiled-coil region" evidence="1">
    <location>
        <begin position="190"/>
        <end position="248"/>
    </location>
</feature>
<accession>A0A2V0PFH3</accession>
<dbReference type="AlphaFoldDB" id="A0A2V0PFH3"/>
<proteinExistence type="predicted"/>
<keyword evidence="4" id="KW-1185">Reference proteome</keyword>
<gene>
    <name evidence="3" type="ORF">Rsub_11866</name>
</gene>
<feature type="compositionally biased region" description="Low complexity" evidence="2">
    <location>
        <begin position="88"/>
        <end position="104"/>
    </location>
</feature>
<name>A0A2V0PFH3_9CHLO</name>
<evidence type="ECO:0000256" key="2">
    <source>
        <dbReference type="SAM" id="MobiDB-lite"/>
    </source>
</evidence>
<evidence type="ECO:0000256" key="1">
    <source>
        <dbReference type="SAM" id="Coils"/>
    </source>
</evidence>
<organism evidence="3 4">
    <name type="scientific">Raphidocelis subcapitata</name>
    <dbReference type="NCBI Taxonomy" id="307507"/>
    <lineage>
        <taxon>Eukaryota</taxon>
        <taxon>Viridiplantae</taxon>
        <taxon>Chlorophyta</taxon>
        <taxon>core chlorophytes</taxon>
        <taxon>Chlorophyceae</taxon>
        <taxon>CS clade</taxon>
        <taxon>Sphaeropleales</taxon>
        <taxon>Selenastraceae</taxon>
        <taxon>Raphidocelis</taxon>
    </lineage>
</organism>
<evidence type="ECO:0000313" key="4">
    <source>
        <dbReference type="Proteomes" id="UP000247498"/>
    </source>
</evidence>
<feature type="region of interest" description="Disordered" evidence="2">
    <location>
        <begin position="1"/>
        <end position="162"/>
    </location>
</feature>
<sequence>MAQQARSGPFRGIKEPLGWASLAGGGPCASDSGDEYGEAASSPARRGGSPCPQAGSRSGSSARARQPKPRALQPPQQHLDEWARLRSAQARAVQKAAAAAATRALTPLQGRATAAAEGGVSEPDYGEFGAGGEYGRAQRRGPRATGRPRVAAADPAAASGKLEVHAKVRDPQRRTPGRAGCAGSGEATALVGMRQRIENLESELAEREENLMAAQVSCMTLETSNTALQQALADARRLKAQLEAALFEVPALP</sequence>
<dbReference type="Proteomes" id="UP000247498">
    <property type="component" value="Unassembled WGS sequence"/>
</dbReference>
<comment type="caution">
    <text evidence="3">The sequence shown here is derived from an EMBL/GenBank/DDBJ whole genome shotgun (WGS) entry which is preliminary data.</text>
</comment>
<protein>
    <submittedName>
        <fullName evidence="3">Uncharacterized protein</fullName>
    </submittedName>
</protein>
<evidence type="ECO:0000313" key="3">
    <source>
        <dbReference type="EMBL" id="GBF98536.1"/>
    </source>
</evidence>
<reference evidence="3 4" key="1">
    <citation type="journal article" date="2018" name="Sci. Rep.">
        <title>Raphidocelis subcapitata (=Pseudokirchneriella subcapitata) provides an insight into genome evolution and environmental adaptations in the Sphaeropleales.</title>
        <authorList>
            <person name="Suzuki S."/>
            <person name="Yamaguchi H."/>
            <person name="Nakajima N."/>
            <person name="Kawachi M."/>
        </authorList>
    </citation>
    <scope>NUCLEOTIDE SEQUENCE [LARGE SCALE GENOMIC DNA]</scope>
    <source>
        <strain evidence="3 4">NIES-35</strain>
    </source>
</reference>
<feature type="compositionally biased region" description="Low complexity" evidence="2">
    <location>
        <begin position="54"/>
        <end position="64"/>
    </location>
</feature>
<dbReference type="EMBL" id="BDRX01000128">
    <property type="protein sequence ID" value="GBF98536.1"/>
    <property type="molecule type" value="Genomic_DNA"/>
</dbReference>
<dbReference type="InParanoid" id="A0A2V0PFH3"/>